<feature type="transmembrane region" description="Helical" evidence="1">
    <location>
        <begin position="47"/>
        <end position="67"/>
    </location>
</feature>
<protein>
    <recommendedName>
        <fullName evidence="4">DUF4149 domain-containing protein</fullName>
    </recommendedName>
</protein>
<dbReference type="AlphaFoldDB" id="A0A1B1AGL8"/>
<gene>
    <name evidence="2" type="ORF">ATE48_06995</name>
</gene>
<keyword evidence="3" id="KW-1185">Reference proteome</keyword>
<evidence type="ECO:0000313" key="2">
    <source>
        <dbReference type="EMBL" id="ANP45685.1"/>
    </source>
</evidence>
<feature type="transmembrane region" description="Helical" evidence="1">
    <location>
        <begin position="20"/>
        <end position="40"/>
    </location>
</feature>
<evidence type="ECO:0008006" key="4">
    <source>
        <dbReference type="Google" id="ProtNLM"/>
    </source>
</evidence>
<dbReference type="EMBL" id="CP013244">
    <property type="protein sequence ID" value="ANP45685.1"/>
    <property type="molecule type" value="Genomic_DNA"/>
</dbReference>
<dbReference type="KEGG" id="cbot:ATE48_06995"/>
<evidence type="ECO:0000256" key="1">
    <source>
        <dbReference type="SAM" id="Phobius"/>
    </source>
</evidence>
<proteinExistence type="predicted"/>
<keyword evidence="1" id="KW-0812">Transmembrane</keyword>
<name>A0A1B1AGL8_9PROT</name>
<dbReference type="STRING" id="1759059.ATE48_06995"/>
<keyword evidence="1" id="KW-1133">Transmembrane helix</keyword>
<reference evidence="2 3" key="1">
    <citation type="submission" date="2015-11" db="EMBL/GenBank/DDBJ databases">
        <title>Whole-Genome Sequence of Candidatus Oderbacter manganicum from the National Park Lower Oder Valley, Germany.</title>
        <authorList>
            <person name="Braun B."/>
            <person name="Liere K."/>
            <person name="Szewzyk U."/>
        </authorList>
    </citation>
    <scope>NUCLEOTIDE SEQUENCE [LARGE SCALE GENOMIC DNA]</scope>
    <source>
        <strain evidence="2 3">OTSz_A_272</strain>
    </source>
</reference>
<sequence length="136" mass="15460">MSDGGELLALVRSADQQTAALFGQMISITFAMIAGIYYFLNRARIELKLFAFTCYGVGMLAFFGMMLRESNIKRIALEAIEAMPATQRSSVVEGLRELSQSWLFKDTSIFLNAAHYVLWISVIYLLFFWKRPNIIV</sequence>
<dbReference type="RefSeq" id="WP_066769411.1">
    <property type="nucleotide sequence ID" value="NZ_CP013244.1"/>
</dbReference>
<evidence type="ECO:0000313" key="3">
    <source>
        <dbReference type="Proteomes" id="UP000092498"/>
    </source>
</evidence>
<dbReference type="Proteomes" id="UP000092498">
    <property type="component" value="Chromosome"/>
</dbReference>
<keyword evidence="1" id="KW-0472">Membrane</keyword>
<feature type="transmembrane region" description="Helical" evidence="1">
    <location>
        <begin position="109"/>
        <end position="129"/>
    </location>
</feature>
<organism evidence="2 3">
    <name type="scientific">Candidatus Viadribacter manganicus</name>
    <dbReference type="NCBI Taxonomy" id="1759059"/>
    <lineage>
        <taxon>Bacteria</taxon>
        <taxon>Pseudomonadati</taxon>
        <taxon>Pseudomonadota</taxon>
        <taxon>Alphaproteobacteria</taxon>
        <taxon>Hyphomonadales</taxon>
        <taxon>Hyphomonadaceae</taxon>
        <taxon>Candidatus Viadribacter</taxon>
    </lineage>
</organism>
<dbReference type="InParanoid" id="A0A1B1AGL8"/>
<accession>A0A1B1AGL8</accession>